<organism evidence="1 2">
    <name type="scientific">Paenibacillus glacialis</name>
    <dbReference type="NCBI Taxonomy" id="494026"/>
    <lineage>
        <taxon>Bacteria</taxon>
        <taxon>Bacillati</taxon>
        <taxon>Bacillota</taxon>
        <taxon>Bacilli</taxon>
        <taxon>Bacillales</taxon>
        <taxon>Paenibacillaceae</taxon>
        <taxon>Paenibacillus</taxon>
    </lineage>
</organism>
<dbReference type="STRING" id="494026.PGLA_12130"/>
<comment type="caution">
    <text evidence="1">The sequence shown here is derived from an EMBL/GenBank/DDBJ whole genome shotgun (WGS) entry which is preliminary data.</text>
</comment>
<proteinExistence type="predicted"/>
<dbReference type="AlphaFoldDB" id="A0A168KSR7"/>
<keyword evidence="2" id="KW-1185">Reference proteome</keyword>
<gene>
    <name evidence="1" type="ORF">PGLA_12130</name>
</gene>
<reference evidence="1 2" key="1">
    <citation type="submission" date="2016-03" db="EMBL/GenBank/DDBJ databases">
        <title>Draft genome sequence of Paenibacillus glacialis DSM 22343.</title>
        <authorList>
            <person name="Shin S.-K."/>
            <person name="Yi H."/>
        </authorList>
    </citation>
    <scope>NUCLEOTIDE SEQUENCE [LARGE SCALE GENOMIC DNA]</scope>
    <source>
        <strain evidence="1 2">DSM 22343</strain>
    </source>
</reference>
<sequence length="82" mass="9607">MRSTDYFNRTIEVLRRLETYGYQVAYYILKDENLAIDATKTALLALVQEENLNNMPMSVQRDLMKKVIIKQSMVLKYEVLSA</sequence>
<evidence type="ECO:0000313" key="1">
    <source>
        <dbReference type="EMBL" id="OAB42415.1"/>
    </source>
</evidence>
<dbReference type="EMBL" id="LVJH01000021">
    <property type="protein sequence ID" value="OAB42415.1"/>
    <property type="molecule type" value="Genomic_DNA"/>
</dbReference>
<name>A0A168KSR7_9BACL</name>
<dbReference type="Proteomes" id="UP000076967">
    <property type="component" value="Unassembled WGS sequence"/>
</dbReference>
<protein>
    <submittedName>
        <fullName evidence="1">Uncharacterized protein</fullName>
    </submittedName>
</protein>
<accession>A0A168KSR7</accession>
<evidence type="ECO:0000313" key="2">
    <source>
        <dbReference type="Proteomes" id="UP000076967"/>
    </source>
</evidence>